<reference evidence="2" key="1">
    <citation type="submission" date="2023-10" db="EMBL/GenBank/DDBJ databases">
        <title>Genome assembly of Pristionchus species.</title>
        <authorList>
            <person name="Yoshida K."/>
            <person name="Sommer R.J."/>
        </authorList>
    </citation>
    <scope>NUCLEOTIDE SEQUENCE</scope>
    <source>
        <strain evidence="2">RS5133</strain>
    </source>
</reference>
<feature type="non-terminal residue" evidence="2">
    <location>
        <position position="1"/>
    </location>
</feature>
<feature type="compositionally biased region" description="Polar residues" evidence="1">
    <location>
        <begin position="215"/>
        <end position="227"/>
    </location>
</feature>
<dbReference type="AlphaFoldDB" id="A0AAV5UZ24"/>
<accession>A0AAV5UZ24</accession>
<name>A0AAV5UZ24_9BILA</name>
<gene>
    <name evidence="2" type="ORF">PFISCL1PPCAC_3827</name>
</gene>
<dbReference type="Proteomes" id="UP001432322">
    <property type="component" value="Unassembled WGS sequence"/>
</dbReference>
<proteinExistence type="predicted"/>
<evidence type="ECO:0000313" key="3">
    <source>
        <dbReference type="Proteomes" id="UP001432322"/>
    </source>
</evidence>
<keyword evidence="3" id="KW-1185">Reference proteome</keyword>
<comment type="caution">
    <text evidence="2">The sequence shown here is derived from an EMBL/GenBank/DDBJ whole genome shotgun (WGS) entry which is preliminary data.</text>
</comment>
<organism evidence="2 3">
    <name type="scientific">Pristionchus fissidentatus</name>
    <dbReference type="NCBI Taxonomy" id="1538716"/>
    <lineage>
        <taxon>Eukaryota</taxon>
        <taxon>Metazoa</taxon>
        <taxon>Ecdysozoa</taxon>
        <taxon>Nematoda</taxon>
        <taxon>Chromadorea</taxon>
        <taxon>Rhabditida</taxon>
        <taxon>Rhabditina</taxon>
        <taxon>Diplogasteromorpha</taxon>
        <taxon>Diplogasteroidea</taxon>
        <taxon>Neodiplogasteridae</taxon>
        <taxon>Pristionchus</taxon>
    </lineage>
</organism>
<protein>
    <submittedName>
        <fullName evidence="2">Uncharacterized protein</fullName>
    </submittedName>
</protein>
<sequence>VLPITPFPLSPTNPSRLLSLITMAYNAGRSASNTNQAYGQQYGQYSQQQYGGQQGYGNQQQYGSQQQQQLYAAGYASGAQYQAGFQSGAQGTSLSASYQFPSAEFEAGYQAGSLQYQAQLQSQQPQKLGAGYGQRYLAPAEIQNQLAGKPAFYDNVRGIYYDGKRAWYYDNSGAFGARNSYSSGSVITAIEQGPSGTVIRIGNGTHGNPEELRNHPSSVYYTNPQAL</sequence>
<evidence type="ECO:0000313" key="2">
    <source>
        <dbReference type="EMBL" id="GMT12530.1"/>
    </source>
</evidence>
<feature type="region of interest" description="Disordered" evidence="1">
    <location>
        <begin position="201"/>
        <end position="227"/>
    </location>
</feature>
<evidence type="ECO:0000256" key="1">
    <source>
        <dbReference type="SAM" id="MobiDB-lite"/>
    </source>
</evidence>
<dbReference type="EMBL" id="BTSY01000001">
    <property type="protein sequence ID" value="GMT12530.1"/>
    <property type="molecule type" value="Genomic_DNA"/>
</dbReference>